<evidence type="ECO:0000313" key="10">
    <source>
        <dbReference type="EMBL" id="KAK3168155.1"/>
    </source>
</evidence>
<feature type="coiled-coil region" evidence="6">
    <location>
        <begin position="228"/>
        <end position="407"/>
    </location>
</feature>
<evidence type="ECO:0000256" key="3">
    <source>
        <dbReference type="ARBA" id="ARBA00022553"/>
    </source>
</evidence>
<protein>
    <submittedName>
        <fullName evidence="10">Uncharacterized protein</fullName>
    </submittedName>
</protein>
<comment type="subcellular location">
    <subcellularLocation>
        <location evidence="1">Cytoplasm</location>
        <location evidence="1">Cytoskeleton</location>
        <location evidence="1">Microtubule organizing center</location>
    </subcellularLocation>
</comment>
<name>A0AAD9YY54_9LECA</name>
<dbReference type="GO" id="GO:0000785">
    <property type="term" value="C:chromatin"/>
    <property type="evidence" value="ECO:0007669"/>
    <property type="project" value="TreeGrafter"/>
</dbReference>
<dbReference type="Proteomes" id="UP001276659">
    <property type="component" value="Unassembled WGS sequence"/>
</dbReference>
<evidence type="ECO:0000259" key="8">
    <source>
        <dbReference type="Pfam" id="PF07989"/>
    </source>
</evidence>
<dbReference type="GO" id="GO:0007076">
    <property type="term" value="P:mitotic chromosome condensation"/>
    <property type="evidence" value="ECO:0007669"/>
    <property type="project" value="TreeGrafter"/>
</dbReference>
<dbReference type="Pfam" id="PF07989">
    <property type="entry name" value="Cnn_1N"/>
    <property type="match status" value="1"/>
</dbReference>
<evidence type="ECO:0000256" key="5">
    <source>
        <dbReference type="ARBA" id="ARBA00023212"/>
    </source>
</evidence>
<evidence type="ECO:0000256" key="7">
    <source>
        <dbReference type="SAM" id="MobiDB-lite"/>
    </source>
</evidence>
<reference evidence="10" key="1">
    <citation type="submission" date="2022-11" db="EMBL/GenBank/DDBJ databases">
        <title>Chromosomal genome sequence assembly and mating type (MAT) locus characterization of the leprose asexual lichenized fungus Lepraria neglecta (Nyl.) Erichsen.</title>
        <authorList>
            <person name="Allen J.L."/>
            <person name="Pfeffer B."/>
        </authorList>
    </citation>
    <scope>NUCLEOTIDE SEQUENCE</scope>
    <source>
        <strain evidence="10">Allen 5258</strain>
    </source>
</reference>
<keyword evidence="11" id="KW-1185">Reference proteome</keyword>
<evidence type="ECO:0000259" key="9">
    <source>
        <dbReference type="Pfam" id="PF10495"/>
    </source>
</evidence>
<dbReference type="PANTHER" id="PTHR43941:SF1">
    <property type="entry name" value="STRUCTURAL MAINTENANCE OF CHROMOSOMES PROTEIN 2"/>
    <property type="match status" value="1"/>
</dbReference>
<evidence type="ECO:0000256" key="2">
    <source>
        <dbReference type="ARBA" id="ARBA00022490"/>
    </source>
</evidence>
<evidence type="ECO:0000313" key="11">
    <source>
        <dbReference type="Proteomes" id="UP001276659"/>
    </source>
</evidence>
<keyword evidence="4 6" id="KW-0175">Coiled coil</keyword>
<evidence type="ECO:0000256" key="6">
    <source>
        <dbReference type="SAM" id="Coils"/>
    </source>
</evidence>
<dbReference type="InterPro" id="IPR012943">
    <property type="entry name" value="Cnn_1N"/>
</dbReference>
<sequence length="1397" mass="159926">MAYIETPRTDAGNATYMSNAHNLENFSVEPSLLSPLKRKDDLVSQMRNGRGVSLKTPRARVPFSDRRNLPGVPGRGEFTPLLQSVARMNLERNGKLSGGPETPAFLKASYQGGNTPVLPGADVSAVYGSDFGSSVLVDGEGTPMPQVASSSAPLTPLAVLPRRDATGVLTDQGNLMTLREQENIIDKIEKENFGLKLKIHFLEESLRKSGPGFNEAALKENTDLKVDRVTLQKDLARCKKTLSRAERDLEAYRRHVEELQDKAKRKYADESLRQELEDLKNDVATKEAEIGDFRRRLDSAEGNSDELEKLKGDIKDLEADLREKERLIDQRDDEIDKLKEQVKKDSEELDEVYAELEVGKKRIEELEDGREDFERKETQLSGAKEELQQALEEKRKAEEDLDEVSNILIQSGDFGLLLTRQKLRDEISNKSFTTRGLSRQLEDKANKLQDKLASLREKHVELEERFDDKSREATKLQEKLQEADQDADVRIQRLKDENELFRNEQEATARKCESLVTQAQEAVKELQTKAEEKDLLHSRHDALTAESQTLQKDLSKAQATVQELEENLGDERRHAQDNDRQLCAVAKEEIDRLSEQIDSLHRELEDKESQYAADQDHWESQKPGLQSQKERVEEQAAGLQRTISKLQEVEGTLSGREMKLQEALESEKQRHKSEEAVIERQVQELNADIEEKRQSLDELRSELSQTKDDLRVSQRDQAAFEEKVQALEDEVDVLQTGLDEEADKARDEVNAIEQEAEVLRSELAAAKEQLSHGQDEEAADAMQQVIDNMHAKLDSSNKKLRQVKAEKQSLQDKLAKINLDMHALQVSSAETEAEREEIKSQLMHMQTQVDETYRLDQEKLDLRTSKLKVENDVGRLREERKGLLEKNAAIERELEVEIARATSEEGRLTDELSDLQRKLAAASGNRDRELNTARQKLQRLEARVEELRDLPYQDNNNEAAAELSMIQKDLSAARKKEADYLQREVLQKEIVRDLKQKVTHLERKSHDLEVARSTVDSPKSSVGDSARKNELIEIQRQLADAHQQLRDARGKSKDDLRALQRRLAESERQVQSNLDTYERQREQLEAEVSAARHEQETLINRNNIANQTITRLRTRVSSLERDIHAHRQATTADNTIIEERKDLHEMLKDAKLTAEDLQVQITARESQLATSSSREKELRASLKRIREERTLQMQRAAALSTELDHLQTRYERSVDNLARQQRKWEEERKAMTSRVRFPNMSVSSLHADNDNQSLVEQHAAEIRGLAKQIMWLRAKFEREQGFRAGLVREKRYMKLEIAQFEACNKINLDQLAAIGCKLRLTDEEQLRLRLGDGARANAFKNRRKLPSIKVVALTIMATNRMKKKSEQWAVHLESKKALVAELEKTLARRDGKKKGGR</sequence>
<dbReference type="GO" id="GO:0005815">
    <property type="term" value="C:microtubule organizing center"/>
    <property type="evidence" value="ECO:0007669"/>
    <property type="project" value="UniProtKB-SubCell"/>
</dbReference>
<evidence type="ECO:0000256" key="1">
    <source>
        <dbReference type="ARBA" id="ARBA00004267"/>
    </source>
</evidence>
<keyword evidence="5" id="KW-0206">Cytoskeleton</keyword>
<dbReference type="Pfam" id="PF10495">
    <property type="entry name" value="PACT_coil_coil"/>
    <property type="match status" value="1"/>
</dbReference>
<dbReference type="Gene3D" id="1.10.287.1490">
    <property type="match status" value="2"/>
</dbReference>
<comment type="caution">
    <text evidence="10">The sequence shown here is derived from an EMBL/GenBank/DDBJ whole genome shotgun (WGS) entry which is preliminary data.</text>
</comment>
<gene>
    <name evidence="10" type="ORF">OEA41_004601</name>
</gene>
<proteinExistence type="predicted"/>
<feature type="domain" description="Pericentrin/AKAP-450 centrosomal targeting" evidence="9">
    <location>
        <begin position="1275"/>
        <end position="1368"/>
    </location>
</feature>
<dbReference type="GO" id="GO:0000793">
    <property type="term" value="C:condensed chromosome"/>
    <property type="evidence" value="ECO:0007669"/>
    <property type="project" value="TreeGrafter"/>
</dbReference>
<feature type="region of interest" description="Disordered" evidence="7">
    <location>
        <begin position="606"/>
        <end position="638"/>
    </location>
</feature>
<feature type="coiled-coil region" evidence="6">
    <location>
        <begin position="1203"/>
        <end position="1234"/>
    </location>
</feature>
<feature type="compositionally biased region" description="Basic and acidic residues" evidence="7">
    <location>
        <begin position="606"/>
        <end position="620"/>
    </location>
</feature>
<dbReference type="EMBL" id="JASNWA010000010">
    <property type="protein sequence ID" value="KAK3168155.1"/>
    <property type="molecule type" value="Genomic_DNA"/>
</dbReference>
<keyword evidence="3" id="KW-0597">Phosphoprotein</keyword>
<dbReference type="PANTHER" id="PTHR43941">
    <property type="entry name" value="STRUCTURAL MAINTENANCE OF CHROMOSOMES PROTEIN 2"/>
    <property type="match status" value="1"/>
</dbReference>
<feature type="domain" description="Centrosomin N-terminal motif 1" evidence="8">
    <location>
        <begin position="177"/>
        <end position="250"/>
    </location>
</feature>
<dbReference type="GO" id="GO:0005737">
    <property type="term" value="C:cytoplasm"/>
    <property type="evidence" value="ECO:0007669"/>
    <property type="project" value="UniProtKB-ARBA"/>
</dbReference>
<evidence type="ECO:0000256" key="4">
    <source>
        <dbReference type="ARBA" id="ARBA00023054"/>
    </source>
</evidence>
<organism evidence="10 11">
    <name type="scientific">Lepraria neglecta</name>
    <dbReference type="NCBI Taxonomy" id="209136"/>
    <lineage>
        <taxon>Eukaryota</taxon>
        <taxon>Fungi</taxon>
        <taxon>Dikarya</taxon>
        <taxon>Ascomycota</taxon>
        <taxon>Pezizomycotina</taxon>
        <taxon>Lecanoromycetes</taxon>
        <taxon>OSLEUM clade</taxon>
        <taxon>Lecanoromycetidae</taxon>
        <taxon>Lecanorales</taxon>
        <taxon>Lecanorineae</taxon>
        <taxon>Stereocaulaceae</taxon>
        <taxon>Lepraria</taxon>
    </lineage>
</organism>
<accession>A0AAD9YY54</accession>
<dbReference type="GO" id="GO:0003682">
    <property type="term" value="F:chromatin binding"/>
    <property type="evidence" value="ECO:0007669"/>
    <property type="project" value="TreeGrafter"/>
</dbReference>
<dbReference type="GO" id="GO:0000796">
    <property type="term" value="C:condensin complex"/>
    <property type="evidence" value="ECO:0007669"/>
    <property type="project" value="TreeGrafter"/>
</dbReference>
<dbReference type="InterPro" id="IPR019528">
    <property type="entry name" value="PACT_domain"/>
</dbReference>
<keyword evidence="2" id="KW-0963">Cytoplasm</keyword>